<accession>A0ABX0V9M7</accession>
<feature type="signal peptide" evidence="1">
    <location>
        <begin position="1"/>
        <end position="20"/>
    </location>
</feature>
<sequence length="112" mass="12429">MKPVLIALGFCVLMAEAGFAASLKPVEYRGMNIKTVVQSSNARTSTVFLLFFNPNEKPAEVRNISCEFHQGERLVKKFTIARLTARPGEGEYEAPEKLDAPFNRPICKVGKP</sequence>
<gene>
    <name evidence="2" type="ORF">HB375_03815</name>
</gene>
<feature type="chain" id="PRO_5046010775" evidence="1">
    <location>
        <begin position="21"/>
        <end position="112"/>
    </location>
</feature>
<keyword evidence="1" id="KW-0732">Signal</keyword>
<keyword evidence="3" id="KW-1185">Reference proteome</keyword>
<evidence type="ECO:0000313" key="2">
    <source>
        <dbReference type="EMBL" id="NIX75741.1"/>
    </source>
</evidence>
<evidence type="ECO:0000313" key="3">
    <source>
        <dbReference type="Proteomes" id="UP000707352"/>
    </source>
</evidence>
<dbReference type="RefSeq" id="WP_167671599.1">
    <property type="nucleotide sequence ID" value="NZ_JAATJS010000001.1"/>
</dbReference>
<comment type="caution">
    <text evidence="2">The sequence shown here is derived from an EMBL/GenBank/DDBJ whole genome shotgun (WGS) entry which is preliminary data.</text>
</comment>
<dbReference type="Proteomes" id="UP000707352">
    <property type="component" value="Unassembled WGS sequence"/>
</dbReference>
<organism evidence="2 3">
    <name type="scientific">Microvirga terricola</name>
    <dbReference type="NCBI Taxonomy" id="2719797"/>
    <lineage>
        <taxon>Bacteria</taxon>
        <taxon>Pseudomonadati</taxon>
        <taxon>Pseudomonadota</taxon>
        <taxon>Alphaproteobacteria</taxon>
        <taxon>Hyphomicrobiales</taxon>
        <taxon>Methylobacteriaceae</taxon>
        <taxon>Microvirga</taxon>
    </lineage>
</organism>
<evidence type="ECO:0000256" key="1">
    <source>
        <dbReference type="SAM" id="SignalP"/>
    </source>
</evidence>
<dbReference type="EMBL" id="JAATJS010000001">
    <property type="protein sequence ID" value="NIX75741.1"/>
    <property type="molecule type" value="Genomic_DNA"/>
</dbReference>
<protein>
    <submittedName>
        <fullName evidence="2">Uncharacterized protein</fullName>
    </submittedName>
</protein>
<reference evidence="2 3" key="1">
    <citation type="submission" date="2020-03" db="EMBL/GenBank/DDBJ databases">
        <title>The genome sequence of Microvirga sp. c23x22.</title>
        <authorList>
            <person name="Zhang X."/>
        </authorList>
    </citation>
    <scope>NUCLEOTIDE SEQUENCE [LARGE SCALE GENOMIC DNA]</scope>
    <source>
        <strain evidence="3">c23x22</strain>
    </source>
</reference>
<proteinExistence type="predicted"/>
<name>A0ABX0V9M7_9HYPH</name>